<reference evidence="2 3" key="1">
    <citation type="journal article" date="2015" name="Genome Biol. Evol.">
        <title>Comparative Genomics of a Bacterivorous Green Alga Reveals Evolutionary Causalities and Consequences of Phago-Mixotrophic Mode of Nutrition.</title>
        <authorList>
            <person name="Burns J.A."/>
            <person name="Paasch A."/>
            <person name="Narechania A."/>
            <person name="Kim E."/>
        </authorList>
    </citation>
    <scope>NUCLEOTIDE SEQUENCE [LARGE SCALE GENOMIC DNA]</scope>
    <source>
        <strain evidence="2 3">PLY_AMNH</strain>
    </source>
</reference>
<feature type="region of interest" description="Disordered" evidence="1">
    <location>
        <begin position="39"/>
        <end position="64"/>
    </location>
</feature>
<dbReference type="Gene3D" id="1.20.58.60">
    <property type="match status" value="1"/>
</dbReference>
<evidence type="ECO:0000256" key="1">
    <source>
        <dbReference type="SAM" id="MobiDB-lite"/>
    </source>
</evidence>
<gene>
    <name evidence="2" type="ORF">CYMTET_52572</name>
</gene>
<dbReference type="Proteomes" id="UP001190700">
    <property type="component" value="Unassembled WGS sequence"/>
</dbReference>
<accession>A0AAE0BKG5</accession>
<name>A0AAE0BKG5_9CHLO</name>
<proteinExistence type="predicted"/>
<evidence type="ECO:0000313" key="2">
    <source>
        <dbReference type="EMBL" id="KAK3237349.1"/>
    </source>
</evidence>
<dbReference type="SUPFAM" id="SSF57938">
    <property type="entry name" value="DnaJ/Hsp40 cysteine-rich domain"/>
    <property type="match status" value="1"/>
</dbReference>
<keyword evidence="3" id="KW-1185">Reference proteome</keyword>
<comment type="caution">
    <text evidence="2">The sequence shown here is derived from an EMBL/GenBank/DDBJ whole genome shotgun (WGS) entry which is preliminary data.</text>
</comment>
<organism evidence="2 3">
    <name type="scientific">Cymbomonas tetramitiformis</name>
    <dbReference type="NCBI Taxonomy" id="36881"/>
    <lineage>
        <taxon>Eukaryota</taxon>
        <taxon>Viridiplantae</taxon>
        <taxon>Chlorophyta</taxon>
        <taxon>Pyramimonadophyceae</taxon>
        <taxon>Pyramimonadales</taxon>
        <taxon>Pyramimonadaceae</taxon>
        <taxon>Cymbomonas</taxon>
    </lineage>
</organism>
<dbReference type="EMBL" id="LGRX02034633">
    <property type="protein sequence ID" value="KAK3237349.1"/>
    <property type="molecule type" value="Genomic_DNA"/>
</dbReference>
<sequence>MKDFDQETHELQARLLAKYSKIKEEGDDARGQIDEDAIARGQRMADKQQLEDMRKAREAGNFEEAPSKTSSVSIVCCKQCQGSGSFKEYYNNREMQVHCTICDGEGVIRTGEPGVKKPSVAASLNASKVSASGEEIDLKKLLGKKQQKLETAIQKYRPQIASCTEELAQLTHRQKNTPDDQEATLIGDLIGKLKRHMDTLGDKLHSKKEALEALEHLRTPGVLTSYKQVVGRDESVPA</sequence>
<feature type="compositionally biased region" description="Basic and acidic residues" evidence="1">
    <location>
        <begin position="43"/>
        <end position="60"/>
    </location>
</feature>
<evidence type="ECO:0000313" key="3">
    <source>
        <dbReference type="Proteomes" id="UP001190700"/>
    </source>
</evidence>
<dbReference type="AlphaFoldDB" id="A0AAE0BKG5"/>
<dbReference type="InterPro" id="IPR036410">
    <property type="entry name" value="HSP_DnaJ_Cys-rich_dom_sf"/>
</dbReference>
<protein>
    <submittedName>
        <fullName evidence="2">Uncharacterized protein</fullName>
    </submittedName>
</protein>